<dbReference type="Proteomes" id="UP000009046">
    <property type="component" value="Unassembled WGS sequence"/>
</dbReference>
<dbReference type="HOGENOM" id="CLU_285950_0_0_1"/>
<sequence length="1082" mass="125576">METCKEIDRPNDTFIWEELLNLDCSLEDYQDLQGRYSALLETYSKEIENSKKVKKSLEKCLKFYSKLCKKYEAQQKVILSLEKSVKEKMTCLEESFKDQEKMKGLINIYKSERSLYTDESNYELKKDKEILLDICCQLISESVKTNNISKNVNFKEVFKVDNSEPQSFINSPRDNLSEYKLKTDLKKEKDLPSFNECSHHNIFNKVDEFSSDEKSLKSMLKTSPENFKENSNEIITVTDKEIFDQSKCISEKKSNVVFEKEKNDTIEKVDSETINSESSLLTTTECKIKLLKNFFETDDENNSSETLPENSMKNLINQSVINSNNVACREKNFGIKKKNTEYLNVHNDQLITDDKSKTSEQILEKIDSKNTDCSEIIRGTHSLVNEEIMSPSKASERNCDNLNTFKSICQSQLESTEEIKRNKINSDKNNSVSNSETKIFHSSQSIFDVPMYQDKNELNSNLTVIENSGKLKTNMSFSQNNYNLNNSTEICDITFKSSESKGEDLSELNINHKNFDNKTNPSENQNFELVSARISEDSTIVDVDDREEDLSKIFIEMKRIRLLSPIKDLEKKKKIVSLSNSTCDSLMDKNISVSKLHESRVDFNNDEQFNDPLLKLEKKRHLIGLNSNKIKKIKTNESAGNSCQSGFLDSIICAMSIQNQEFKSNSFKKEQNKKIEEFISSTNSTKEEANKNVNELISVLKNCESDVIEKVIISLVFENVNEEIEINERPIPPLTKTQHRLIIILSVLKTQDSRTENVISALMTKISQKLFLNQYLWPDETVEMASRFYVALCVNRNTTESIQSAWKFCYQAMMEMNQRSCLIFFVALQTWPIMLHKASELGNNVLALTIVNIFLHMPKGPHRNRHKKLLALKHLLMNYYKFNMDDTIENHAIKVMDLFFNGENVVIKSIILLVKYRDFVWLKKNLFSKLISKLKDWIGEEGTCHKILDLFKIIIPIYLNKNEAMLDSVGKEIFEMVIFEISEILSSGKCKHESELKIIEVLLILKNFPTAQKIVREWKPKEFISEDLRNQILNVSSENILRELKFNRKREMIESRKYSNGPKKKRKNNNKLKKKKKKKKVK</sequence>
<evidence type="ECO:0000313" key="3">
    <source>
        <dbReference type="EnsemblMetazoa" id="PHUM459010-PA"/>
    </source>
</evidence>
<dbReference type="VEuPathDB" id="VectorBase:PHUM459010"/>
<dbReference type="EMBL" id="DS235803">
    <property type="protein sequence ID" value="EEB17269.1"/>
    <property type="molecule type" value="Genomic_DNA"/>
</dbReference>
<evidence type="ECO:0000256" key="1">
    <source>
        <dbReference type="SAM" id="MobiDB-lite"/>
    </source>
</evidence>
<keyword evidence="4" id="KW-1185">Reference proteome</keyword>
<feature type="region of interest" description="Disordered" evidence="1">
    <location>
        <begin position="1053"/>
        <end position="1082"/>
    </location>
</feature>
<dbReference type="RefSeq" id="XP_002430007.1">
    <property type="nucleotide sequence ID" value="XM_002429962.1"/>
</dbReference>
<dbReference type="EnsemblMetazoa" id="PHUM459010-RA">
    <property type="protein sequence ID" value="PHUM459010-PA"/>
    <property type="gene ID" value="PHUM459010"/>
</dbReference>
<proteinExistence type="predicted"/>
<accession>E0VV63</accession>
<feature type="compositionally biased region" description="Basic residues" evidence="1">
    <location>
        <begin position="1062"/>
        <end position="1082"/>
    </location>
</feature>
<reference evidence="2" key="1">
    <citation type="submission" date="2007-04" db="EMBL/GenBank/DDBJ databases">
        <title>Annotation of Pediculus humanus corporis strain USDA.</title>
        <authorList>
            <person name="Kirkness E."/>
            <person name="Hannick L."/>
            <person name="Hass B."/>
            <person name="Bruggner R."/>
            <person name="Lawson D."/>
            <person name="Bidwell S."/>
            <person name="Joardar V."/>
            <person name="Caler E."/>
            <person name="Walenz B."/>
            <person name="Inman J."/>
            <person name="Schobel S."/>
            <person name="Galinsky K."/>
            <person name="Amedeo P."/>
            <person name="Strausberg R."/>
        </authorList>
    </citation>
    <scope>NUCLEOTIDE SEQUENCE</scope>
    <source>
        <strain evidence="2">USDA</strain>
    </source>
</reference>
<reference evidence="3" key="3">
    <citation type="submission" date="2021-02" db="UniProtKB">
        <authorList>
            <consortium name="EnsemblMetazoa"/>
        </authorList>
    </citation>
    <scope>IDENTIFICATION</scope>
    <source>
        <strain evidence="3">USDA</strain>
    </source>
</reference>
<gene>
    <name evidence="3" type="primary">8230948</name>
    <name evidence="2" type="ORF">Phum_PHUM459010</name>
</gene>
<dbReference type="KEGG" id="phu:Phum_PHUM459010"/>
<dbReference type="InParanoid" id="E0VV63"/>
<evidence type="ECO:0000313" key="4">
    <source>
        <dbReference type="Proteomes" id="UP000009046"/>
    </source>
</evidence>
<dbReference type="GeneID" id="8230948"/>
<dbReference type="EMBL" id="AAZO01005578">
    <property type="status" value="NOT_ANNOTATED_CDS"/>
    <property type="molecule type" value="Genomic_DNA"/>
</dbReference>
<dbReference type="STRING" id="121224.E0VV63"/>
<dbReference type="CTD" id="8230948"/>
<organism>
    <name type="scientific">Pediculus humanus subsp. corporis</name>
    <name type="common">Body louse</name>
    <dbReference type="NCBI Taxonomy" id="121224"/>
    <lineage>
        <taxon>Eukaryota</taxon>
        <taxon>Metazoa</taxon>
        <taxon>Ecdysozoa</taxon>
        <taxon>Arthropoda</taxon>
        <taxon>Hexapoda</taxon>
        <taxon>Insecta</taxon>
        <taxon>Pterygota</taxon>
        <taxon>Neoptera</taxon>
        <taxon>Paraneoptera</taxon>
        <taxon>Psocodea</taxon>
        <taxon>Troctomorpha</taxon>
        <taxon>Phthiraptera</taxon>
        <taxon>Anoplura</taxon>
        <taxon>Pediculidae</taxon>
        <taxon>Pediculus</taxon>
    </lineage>
</organism>
<evidence type="ECO:0000313" key="2">
    <source>
        <dbReference type="EMBL" id="EEB17269.1"/>
    </source>
</evidence>
<dbReference type="AlphaFoldDB" id="E0VV63"/>
<name>E0VV63_PEDHC</name>
<protein>
    <submittedName>
        <fullName evidence="2 3">DNA repair protein RAD50, putative</fullName>
    </submittedName>
</protein>
<reference evidence="2" key="2">
    <citation type="submission" date="2007-04" db="EMBL/GenBank/DDBJ databases">
        <title>The genome of the human body louse.</title>
        <authorList>
            <consortium name="The Human Body Louse Genome Consortium"/>
            <person name="Kirkness E."/>
            <person name="Walenz B."/>
            <person name="Hass B."/>
            <person name="Bruggner R."/>
            <person name="Strausberg R."/>
        </authorList>
    </citation>
    <scope>NUCLEOTIDE SEQUENCE</scope>
    <source>
        <strain evidence="2">USDA</strain>
    </source>
</reference>